<sequence length="355" mass="36904">MFVALPPPHPSPGADLRLVRAVRRTFTGPAGLLADPVLRERALTYLADLAGASGPGAPADRFDAASAVRGQSYGEMAAELIRELVAPHEPVDLLVLAFAVHDVLPGRATATYLSHVCPGAPLSFALCDQGSAATFSGLRIAREYAASAGCRRVLLITAEQAVLPYPARAVPARHRAVAMLLGDSPPTPNTGTPGTPARVTAVRQLTDVAPERVAELAAAELGALVAGRPDVPVVLGEGLAAAWPAQQRGTVLAAPPGQPSTGVWWALLDHLARDPDRPVVAAEYEPDLRYLCLVALAPDGRSEPGGERLPDEGGQPLGGLVRADRDPDPGAGEGRHQDPGRPGPVGEGHRPLPQR</sequence>
<dbReference type="EMBL" id="FMCX01000002">
    <property type="protein sequence ID" value="SCF00727.1"/>
    <property type="molecule type" value="Genomic_DNA"/>
</dbReference>
<organism evidence="2 3">
    <name type="scientific">Micromonospora mirobrigensis</name>
    <dbReference type="NCBI Taxonomy" id="262898"/>
    <lineage>
        <taxon>Bacteria</taxon>
        <taxon>Bacillati</taxon>
        <taxon>Actinomycetota</taxon>
        <taxon>Actinomycetes</taxon>
        <taxon>Micromonosporales</taxon>
        <taxon>Micromonosporaceae</taxon>
        <taxon>Micromonospora</taxon>
    </lineage>
</organism>
<dbReference type="Proteomes" id="UP000199504">
    <property type="component" value="Unassembled WGS sequence"/>
</dbReference>
<feature type="compositionally biased region" description="Basic and acidic residues" evidence="1">
    <location>
        <begin position="302"/>
        <end position="311"/>
    </location>
</feature>
<accession>A0A1C4WWT4</accession>
<protein>
    <recommendedName>
        <fullName evidence="4">2-hydroxy-acid oxidase</fullName>
    </recommendedName>
</protein>
<evidence type="ECO:0000256" key="1">
    <source>
        <dbReference type="SAM" id="MobiDB-lite"/>
    </source>
</evidence>
<dbReference type="GO" id="GO:0016746">
    <property type="term" value="F:acyltransferase activity"/>
    <property type="evidence" value="ECO:0007669"/>
    <property type="project" value="InterPro"/>
</dbReference>
<gene>
    <name evidence="2" type="ORF">GA0070564_102571</name>
</gene>
<evidence type="ECO:0000313" key="2">
    <source>
        <dbReference type="EMBL" id="SCF00727.1"/>
    </source>
</evidence>
<dbReference type="AlphaFoldDB" id="A0A1C4WWT4"/>
<proteinExistence type="predicted"/>
<evidence type="ECO:0000313" key="3">
    <source>
        <dbReference type="Proteomes" id="UP000199504"/>
    </source>
</evidence>
<feature type="region of interest" description="Disordered" evidence="1">
    <location>
        <begin position="302"/>
        <end position="355"/>
    </location>
</feature>
<dbReference type="STRING" id="262898.GA0070564_102571"/>
<name>A0A1C4WWT4_9ACTN</name>
<dbReference type="Gene3D" id="3.40.47.10">
    <property type="match status" value="1"/>
</dbReference>
<keyword evidence="3" id="KW-1185">Reference proteome</keyword>
<evidence type="ECO:0008006" key="4">
    <source>
        <dbReference type="Google" id="ProtNLM"/>
    </source>
</evidence>
<reference evidence="3" key="1">
    <citation type="submission" date="2016-06" db="EMBL/GenBank/DDBJ databases">
        <authorList>
            <person name="Varghese N."/>
            <person name="Submissions Spin"/>
        </authorList>
    </citation>
    <scope>NUCLEOTIDE SEQUENCE [LARGE SCALE GENOMIC DNA]</scope>
    <source>
        <strain evidence="3">DSM 44830</strain>
    </source>
</reference>
<dbReference type="SUPFAM" id="SSF53901">
    <property type="entry name" value="Thiolase-like"/>
    <property type="match status" value="1"/>
</dbReference>
<feature type="compositionally biased region" description="Basic and acidic residues" evidence="1">
    <location>
        <begin position="322"/>
        <end position="339"/>
    </location>
</feature>
<dbReference type="InterPro" id="IPR016039">
    <property type="entry name" value="Thiolase-like"/>
</dbReference>